<keyword evidence="9" id="KW-0479">Metal-binding</keyword>
<evidence type="ECO:0000256" key="1">
    <source>
        <dbReference type="ARBA" id="ARBA00005209"/>
    </source>
</evidence>
<dbReference type="GO" id="GO:0051536">
    <property type="term" value="F:iron-sulfur cluster binding"/>
    <property type="evidence" value="ECO:0007669"/>
    <property type="project" value="UniProtKB-KW"/>
</dbReference>
<keyword evidence="5 8" id="KW-0808">Transferase</keyword>
<evidence type="ECO:0000256" key="6">
    <source>
        <dbReference type="ARBA" id="ARBA00022755"/>
    </source>
</evidence>
<comment type="similarity">
    <text evidence="2 8">In the C-terminal section; belongs to the purine/pyrimidine phosphoribosyltransferase family.</text>
</comment>
<evidence type="ECO:0000256" key="5">
    <source>
        <dbReference type="ARBA" id="ARBA00022679"/>
    </source>
</evidence>
<dbReference type="Gene3D" id="3.60.20.10">
    <property type="entry name" value="Glutamine Phosphoribosylpyrophosphate, subunit 1, domain 1"/>
    <property type="match status" value="1"/>
</dbReference>
<dbReference type="GO" id="GO:0006164">
    <property type="term" value="P:purine nucleotide biosynthetic process"/>
    <property type="evidence" value="ECO:0007669"/>
    <property type="project" value="UniProtKB-KW"/>
</dbReference>
<dbReference type="RefSeq" id="WP_038351413.1">
    <property type="nucleotide sequence ID" value="NZ_CP019962.1"/>
</dbReference>
<evidence type="ECO:0000256" key="10">
    <source>
        <dbReference type="PIRSR" id="PIRSR000485-3"/>
    </source>
</evidence>
<keyword evidence="10" id="KW-0411">Iron-sulfur</keyword>
<evidence type="ECO:0000256" key="8">
    <source>
        <dbReference type="PIRNR" id="PIRNR000485"/>
    </source>
</evidence>
<dbReference type="PANTHER" id="PTHR11907">
    <property type="entry name" value="AMIDOPHOSPHORIBOSYLTRANSFERASE"/>
    <property type="match status" value="1"/>
</dbReference>
<dbReference type="GO" id="GO:0004044">
    <property type="term" value="F:amidophosphoribosyltransferase activity"/>
    <property type="evidence" value="ECO:0007669"/>
    <property type="project" value="UniProtKB-EC"/>
</dbReference>
<comment type="cofactor">
    <cofactor evidence="10">
        <name>[4Fe-4S] cluster</name>
        <dbReference type="ChEBI" id="CHEBI:49883"/>
    </cofactor>
    <text evidence="10">Binds 1 [4Fe-4S] cluster per subunit.</text>
</comment>
<feature type="binding site" evidence="10">
    <location>
        <position position="234"/>
    </location>
    <ligand>
        <name>[4Fe-4S] cluster</name>
        <dbReference type="ChEBI" id="CHEBI:49883"/>
    </ligand>
</feature>
<dbReference type="InterPro" id="IPR017932">
    <property type="entry name" value="GATase_2_dom"/>
</dbReference>
<dbReference type="InterPro" id="IPR000836">
    <property type="entry name" value="PRTase_dom"/>
</dbReference>
<comment type="cofactor">
    <cofactor evidence="9">
        <name>Mg(2+)</name>
        <dbReference type="ChEBI" id="CHEBI:18420"/>
    </cofactor>
    <text evidence="9">Binds 1 Mg(2+) ion per subunit.</text>
</comment>
<name>A0AAC9W4N7_EUBLI</name>
<accession>A0AAC9W4N7</accession>
<evidence type="ECO:0000313" key="12">
    <source>
        <dbReference type="EMBL" id="ARD67526.1"/>
    </source>
</evidence>
<evidence type="ECO:0000256" key="3">
    <source>
        <dbReference type="ARBA" id="ARBA00011941"/>
    </source>
</evidence>
<dbReference type="SUPFAM" id="SSF56235">
    <property type="entry name" value="N-terminal nucleophile aminohydrolases (Ntn hydrolases)"/>
    <property type="match status" value="1"/>
</dbReference>
<dbReference type="EMBL" id="CP019962">
    <property type="protein sequence ID" value="ARD67526.1"/>
    <property type="molecule type" value="Genomic_DNA"/>
</dbReference>
<comment type="pathway">
    <text evidence="1 8">Purine metabolism; IMP biosynthesis via de novo pathway; N(1)-(5-phospho-D-ribosyl)glycinamide from 5-phospho-alpha-D-ribose 1-diphosphate: step 1/2.</text>
</comment>
<evidence type="ECO:0000313" key="13">
    <source>
        <dbReference type="Proteomes" id="UP000192391"/>
    </source>
</evidence>
<feature type="binding site" evidence="9">
    <location>
        <position position="346"/>
    </location>
    <ligand>
        <name>Mg(2+)</name>
        <dbReference type="ChEBI" id="CHEBI:18420"/>
    </ligand>
</feature>
<proteinExistence type="inferred from homology"/>
<dbReference type="GO" id="GO:0046872">
    <property type="term" value="F:metal ion binding"/>
    <property type="evidence" value="ECO:0007669"/>
    <property type="project" value="UniProtKB-KW"/>
</dbReference>
<evidence type="ECO:0000256" key="4">
    <source>
        <dbReference type="ARBA" id="ARBA00022676"/>
    </source>
</evidence>
<feature type="binding site" evidence="9">
    <location>
        <position position="345"/>
    </location>
    <ligand>
        <name>Mg(2+)</name>
        <dbReference type="ChEBI" id="CHEBI:18420"/>
    </ligand>
</feature>
<comment type="catalytic activity">
    <reaction evidence="8">
        <text>5-phospho-beta-D-ribosylamine + L-glutamate + diphosphate = 5-phospho-alpha-D-ribose 1-diphosphate + L-glutamine + H2O</text>
        <dbReference type="Rhea" id="RHEA:14905"/>
        <dbReference type="ChEBI" id="CHEBI:15377"/>
        <dbReference type="ChEBI" id="CHEBI:29985"/>
        <dbReference type="ChEBI" id="CHEBI:33019"/>
        <dbReference type="ChEBI" id="CHEBI:58017"/>
        <dbReference type="ChEBI" id="CHEBI:58359"/>
        <dbReference type="ChEBI" id="CHEBI:58681"/>
        <dbReference type="EC" id="2.4.2.14"/>
    </reaction>
</comment>
<protein>
    <recommendedName>
        <fullName evidence="3 8">Amidophosphoribosyltransferase</fullName>
        <shortName evidence="8">ATase</shortName>
        <ecNumber evidence="3 8">2.4.2.14</ecNumber>
    </recommendedName>
    <alternativeName>
        <fullName evidence="8">Glutamine phosphoribosylpyrophosphate amidotransferase</fullName>
    </alternativeName>
</protein>
<dbReference type="Pfam" id="PF13537">
    <property type="entry name" value="GATase_7"/>
    <property type="match status" value="1"/>
</dbReference>
<dbReference type="InterPro" id="IPR029055">
    <property type="entry name" value="Ntn_hydrolases_N"/>
</dbReference>
<feature type="binding site" evidence="9">
    <location>
        <position position="282"/>
    </location>
    <ligand>
        <name>Mg(2+)</name>
        <dbReference type="ChEBI" id="CHEBI:18420"/>
    </ligand>
</feature>
<dbReference type="PIRSF" id="PIRSF000485">
    <property type="entry name" value="Amd_phspho_trans"/>
    <property type="match status" value="1"/>
</dbReference>
<dbReference type="SUPFAM" id="SSF53271">
    <property type="entry name" value="PRTase-like"/>
    <property type="match status" value="1"/>
</dbReference>
<dbReference type="CDD" id="cd06223">
    <property type="entry name" value="PRTases_typeI"/>
    <property type="match status" value="1"/>
</dbReference>
<keyword evidence="10" id="KW-0408">Iron</keyword>
<organism evidence="12 13">
    <name type="scientific">Eubacterium limosum</name>
    <dbReference type="NCBI Taxonomy" id="1736"/>
    <lineage>
        <taxon>Bacteria</taxon>
        <taxon>Bacillati</taxon>
        <taxon>Bacillota</taxon>
        <taxon>Clostridia</taxon>
        <taxon>Eubacteriales</taxon>
        <taxon>Eubacteriaceae</taxon>
        <taxon>Eubacterium</taxon>
    </lineage>
</organism>
<dbReference type="Gene3D" id="3.40.50.2020">
    <property type="match status" value="1"/>
</dbReference>
<keyword evidence="9" id="KW-0460">Magnesium</keyword>
<evidence type="ECO:0000259" key="11">
    <source>
        <dbReference type="PROSITE" id="PS51278"/>
    </source>
</evidence>
<keyword evidence="6 8" id="KW-0658">Purine biosynthesis</keyword>
<reference evidence="13" key="1">
    <citation type="journal article" date="2017" name="Sci. Rep.">
        <title>Determination of the Genome and Primary Transcriptome of Syngas Fermenting Eubacterium limosum ATCC 8486.</title>
        <authorList>
            <person name="Song Y."/>
            <person name="Shin J."/>
            <person name="Jeong Y."/>
            <person name="Jin S."/>
            <person name="Lee J.K."/>
            <person name="Kim D.R."/>
            <person name="Kim S.C."/>
            <person name="Cho S."/>
            <person name="Cho B.K."/>
        </authorList>
    </citation>
    <scope>NUCLEOTIDE SEQUENCE [LARGE SCALE GENOMIC DNA]</scope>
    <source>
        <strain evidence="13">ATCC 8486</strain>
    </source>
</reference>
<evidence type="ECO:0000256" key="9">
    <source>
        <dbReference type="PIRSR" id="PIRSR000485-2"/>
    </source>
</evidence>
<feature type="binding site" evidence="10">
    <location>
        <position position="382"/>
    </location>
    <ligand>
        <name>[4Fe-4S] cluster</name>
        <dbReference type="ChEBI" id="CHEBI:49883"/>
    </ligand>
</feature>
<feature type="domain" description="Glutamine amidotransferase type-2" evidence="11">
    <location>
        <begin position="2"/>
        <end position="219"/>
    </location>
</feature>
<dbReference type="InterPro" id="IPR029057">
    <property type="entry name" value="PRTase-like"/>
</dbReference>
<dbReference type="Proteomes" id="UP000192391">
    <property type="component" value="Chromosome"/>
</dbReference>
<feature type="binding site" evidence="10">
    <location>
        <position position="461"/>
    </location>
    <ligand>
        <name>[4Fe-4S] cluster</name>
        <dbReference type="ChEBI" id="CHEBI:49883"/>
    </ligand>
</feature>
<dbReference type="GO" id="GO:0009113">
    <property type="term" value="P:purine nucleobase biosynthetic process"/>
    <property type="evidence" value="ECO:0007669"/>
    <property type="project" value="InterPro"/>
</dbReference>
<dbReference type="InterPro" id="IPR005854">
    <property type="entry name" value="PurF"/>
</dbReference>
<dbReference type="KEGG" id="elim:B2M23_19160"/>
<sequence>MGGIFGVVSKKDCVADLFFGTDYHSHLGTRRGGMAVYDQEEGFDRAIHNIENSPFRTKFERDVQEMKGQIGIGCISDSDPQPLIVRAHYGNFVLTTVCRINNADDIVERVLSKHRAHFMEMSSGKVNATELVASIIAARDNLLDGIKAAQEMVDGSLTMLIMTKDGIYASRDRLGRTPLIIGKKEDGYCASFESFAYQNLGYSDAYELGPNEIVYITADGYETVSPAGKEMKICAFLWTYYGYPTSTYEGVNVEAMRYRCGEALAKRDTDVPVDSVAGVPDSGIAHAIGYANESGIPFSRPLIKYTPTWPRSFMPPTQSMRHLIAKMKLISVDALIRDKKLLFIDDSIVRGTQMSDTASHLFSNGAREVHVRSACPPIMYGCKYLNFSRSTSEYDLITRRIIREREGDNDENVVADYADQNSRNHKEMVDTICKRLKFTSLKYHELEDMIESIGIDPCKVCTYCWNGKE</sequence>
<keyword evidence="4 8" id="KW-0328">Glycosyltransferase</keyword>
<dbReference type="EC" id="2.4.2.14" evidence="3 8"/>
<dbReference type="AlphaFoldDB" id="A0AAC9W4N7"/>
<keyword evidence="7" id="KW-0315">Glutamine amidotransferase</keyword>
<feature type="binding site" evidence="10">
    <location>
        <position position="464"/>
    </location>
    <ligand>
        <name>[4Fe-4S] cluster</name>
        <dbReference type="ChEBI" id="CHEBI:49883"/>
    </ligand>
</feature>
<evidence type="ECO:0000256" key="2">
    <source>
        <dbReference type="ARBA" id="ARBA00010138"/>
    </source>
</evidence>
<evidence type="ECO:0000256" key="7">
    <source>
        <dbReference type="ARBA" id="ARBA00022962"/>
    </source>
</evidence>
<gene>
    <name evidence="12" type="ORF">B2M23_19160</name>
</gene>
<dbReference type="PROSITE" id="PS51278">
    <property type="entry name" value="GATASE_TYPE_2"/>
    <property type="match status" value="1"/>
</dbReference>